<dbReference type="InterPro" id="IPR000504">
    <property type="entry name" value="RRM_dom"/>
</dbReference>
<evidence type="ECO:0000259" key="4">
    <source>
        <dbReference type="PROSITE" id="PS50102"/>
    </source>
</evidence>
<dbReference type="InterPro" id="IPR035979">
    <property type="entry name" value="RBD_domain_sf"/>
</dbReference>
<dbReference type="AlphaFoldDB" id="A0AAV8UPM4"/>
<reference evidence="5 6" key="1">
    <citation type="journal article" date="2023" name="Nat. Commun.">
        <title>Origin of minicircular mitochondrial genomes in red algae.</title>
        <authorList>
            <person name="Lee Y."/>
            <person name="Cho C.H."/>
            <person name="Lee Y.M."/>
            <person name="Park S.I."/>
            <person name="Yang J.H."/>
            <person name="West J.A."/>
            <person name="Bhattacharya D."/>
            <person name="Yoon H.S."/>
        </authorList>
    </citation>
    <scope>NUCLEOTIDE SEQUENCE [LARGE SCALE GENOMIC DNA]</scope>
    <source>
        <strain evidence="5 6">CCMP1338</strain>
        <tissue evidence="5">Whole cell</tissue>
    </source>
</reference>
<dbReference type="GO" id="GO:0006406">
    <property type="term" value="P:mRNA export from nucleus"/>
    <property type="evidence" value="ECO:0007669"/>
    <property type="project" value="TreeGrafter"/>
</dbReference>
<dbReference type="PROSITE" id="PS50102">
    <property type="entry name" value="RRM"/>
    <property type="match status" value="1"/>
</dbReference>
<dbReference type="Gene3D" id="3.30.70.330">
    <property type="match status" value="1"/>
</dbReference>
<keyword evidence="1 2" id="KW-0694">RNA-binding</keyword>
<evidence type="ECO:0000256" key="2">
    <source>
        <dbReference type="PROSITE-ProRule" id="PRU00176"/>
    </source>
</evidence>
<evidence type="ECO:0000256" key="1">
    <source>
        <dbReference type="ARBA" id="ARBA00022884"/>
    </source>
</evidence>
<feature type="compositionally biased region" description="Basic and acidic residues" evidence="3">
    <location>
        <begin position="248"/>
        <end position="266"/>
    </location>
</feature>
<name>A0AAV8UPM4_9RHOD</name>
<dbReference type="Pfam" id="PF00076">
    <property type="entry name" value="RRM_1"/>
    <property type="match status" value="1"/>
</dbReference>
<dbReference type="InterPro" id="IPR051229">
    <property type="entry name" value="ALYREF_mRNA_export"/>
</dbReference>
<sequence length="289" mass="30647">MGDSMNIDQSLDDIIQSSRTVIRTEGGRGGSGGGGGGGGGDGDGRKPVYSSRVHRTIYKPAGRRAGGWTDTDRGRWQHDKYRPVLKQPYGRTGTYSKPMSQSSGAKIVVGNLDLGVSNSDINDLFKGIGPIKQAMVIYNSDGKSTGSAEVVFTTTDDALAAIAKYNGVPLDNRPLEISLSTNHGNEGTFKSRGSTRPATKPATGGYVDLDDPDQQPEASVAPSGRPVIRTGRGFSRGFRRSRGGFRGRGRERGPRPSKEDLDRDLDSIVEGSGQKANGAGEGVNEMDQN</sequence>
<dbReference type="PANTHER" id="PTHR19965:SF35">
    <property type="entry name" value="RNA ANNEALING PROTEIN YRA1"/>
    <property type="match status" value="1"/>
</dbReference>
<dbReference type="SUPFAM" id="SSF54928">
    <property type="entry name" value="RNA-binding domain, RBD"/>
    <property type="match status" value="1"/>
</dbReference>
<dbReference type="Proteomes" id="UP001157974">
    <property type="component" value="Unassembled WGS sequence"/>
</dbReference>
<dbReference type="GO" id="GO:0005634">
    <property type="term" value="C:nucleus"/>
    <property type="evidence" value="ECO:0007669"/>
    <property type="project" value="TreeGrafter"/>
</dbReference>
<evidence type="ECO:0000256" key="3">
    <source>
        <dbReference type="SAM" id="MobiDB-lite"/>
    </source>
</evidence>
<feature type="compositionally biased region" description="Gly residues" evidence="3">
    <location>
        <begin position="27"/>
        <end position="41"/>
    </location>
</feature>
<dbReference type="GO" id="GO:0003729">
    <property type="term" value="F:mRNA binding"/>
    <property type="evidence" value="ECO:0007669"/>
    <property type="project" value="TreeGrafter"/>
</dbReference>
<proteinExistence type="predicted"/>
<comment type="caution">
    <text evidence="5">The sequence shown here is derived from an EMBL/GenBank/DDBJ whole genome shotgun (WGS) entry which is preliminary data.</text>
</comment>
<organism evidence="5 6">
    <name type="scientific">Rhodosorus marinus</name>
    <dbReference type="NCBI Taxonomy" id="101924"/>
    <lineage>
        <taxon>Eukaryota</taxon>
        <taxon>Rhodophyta</taxon>
        <taxon>Stylonematophyceae</taxon>
        <taxon>Stylonematales</taxon>
        <taxon>Stylonemataceae</taxon>
        <taxon>Rhodosorus</taxon>
    </lineage>
</organism>
<evidence type="ECO:0000313" key="6">
    <source>
        <dbReference type="Proteomes" id="UP001157974"/>
    </source>
</evidence>
<feature type="region of interest" description="Disordered" evidence="3">
    <location>
        <begin position="23"/>
        <end position="48"/>
    </location>
</feature>
<keyword evidence="6" id="KW-1185">Reference proteome</keyword>
<dbReference type="EMBL" id="JAMWBK010000007">
    <property type="protein sequence ID" value="KAJ8903257.1"/>
    <property type="molecule type" value="Genomic_DNA"/>
</dbReference>
<dbReference type="PANTHER" id="PTHR19965">
    <property type="entry name" value="RNA AND EXPORT FACTOR BINDING PROTEIN"/>
    <property type="match status" value="1"/>
</dbReference>
<dbReference type="SMART" id="SM00360">
    <property type="entry name" value="RRM"/>
    <property type="match status" value="1"/>
</dbReference>
<protein>
    <recommendedName>
        <fullName evidence="4">RRM domain-containing protein</fullName>
    </recommendedName>
</protein>
<evidence type="ECO:0000313" key="5">
    <source>
        <dbReference type="EMBL" id="KAJ8903257.1"/>
    </source>
</evidence>
<accession>A0AAV8UPM4</accession>
<feature type="region of interest" description="Disordered" evidence="3">
    <location>
        <begin position="181"/>
        <end position="289"/>
    </location>
</feature>
<dbReference type="InterPro" id="IPR012677">
    <property type="entry name" value="Nucleotide-bd_a/b_plait_sf"/>
</dbReference>
<feature type="compositionally biased region" description="Basic residues" evidence="3">
    <location>
        <begin position="237"/>
        <end position="247"/>
    </location>
</feature>
<gene>
    <name evidence="5" type="ORF">NDN08_004366</name>
</gene>
<feature type="domain" description="RRM" evidence="4">
    <location>
        <begin position="105"/>
        <end position="182"/>
    </location>
</feature>